<proteinExistence type="predicted"/>
<protein>
    <submittedName>
        <fullName evidence="2">Uncharacterized protein</fullName>
    </submittedName>
</protein>
<organism evidence="2 3">
    <name type="scientific">Corynespora cassiicola Philippines</name>
    <dbReference type="NCBI Taxonomy" id="1448308"/>
    <lineage>
        <taxon>Eukaryota</taxon>
        <taxon>Fungi</taxon>
        <taxon>Dikarya</taxon>
        <taxon>Ascomycota</taxon>
        <taxon>Pezizomycotina</taxon>
        <taxon>Dothideomycetes</taxon>
        <taxon>Pleosporomycetidae</taxon>
        <taxon>Pleosporales</taxon>
        <taxon>Corynesporascaceae</taxon>
        <taxon>Corynespora</taxon>
    </lineage>
</organism>
<dbReference type="AlphaFoldDB" id="A0A2T2NHU2"/>
<dbReference type="Proteomes" id="UP000240883">
    <property type="component" value="Unassembled WGS sequence"/>
</dbReference>
<name>A0A2T2NHU2_CORCC</name>
<feature type="region of interest" description="Disordered" evidence="1">
    <location>
        <begin position="1"/>
        <end position="35"/>
    </location>
</feature>
<dbReference type="EMBL" id="KZ678137">
    <property type="protein sequence ID" value="PSN65002.1"/>
    <property type="molecule type" value="Genomic_DNA"/>
</dbReference>
<sequence>MNSSTEDSWSDRRAHRRNENIASNAIQPNVEDQGYGIGRAKGEVEAFPTYQDQLEHLDGPHCSVHCDHDTCLAMRVRWEARTFYEEAEDIAPKCTTPALCALNQMHQVDEEDAVLRARQDKLLEFASLTLDTHPDTRIQMTKRLCKILSDALFSLEEDHIYSRNRVLDMQVHVRIKRAITEFVDTVPENPSSILLGYLSDDLFAQLERPLCDFARKFYPAAWNAAMNRKPQSHSELVDRLVKLHPELQKLSRTWVMFADAYMGMFLARAQLSA</sequence>
<keyword evidence="3" id="KW-1185">Reference proteome</keyword>
<evidence type="ECO:0000256" key="1">
    <source>
        <dbReference type="SAM" id="MobiDB-lite"/>
    </source>
</evidence>
<evidence type="ECO:0000313" key="2">
    <source>
        <dbReference type="EMBL" id="PSN65002.1"/>
    </source>
</evidence>
<reference evidence="2 3" key="1">
    <citation type="journal article" date="2018" name="Front. Microbiol.">
        <title>Genome-Wide Analysis of Corynespora cassiicola Leaf Fall Disease Putative Effectors.</title>
        <authorList>
            <person name="Lopez D."/>
            <person name="Ribeiro S."/>
            <person name="Label P."/>
            <person name="Fumanal B."/>
            <person name="Venisse J.S."/>
            <person name="Kohler A."/>
            <person name="de Oliveira R.R."/>
            <person name="Labutti K."/>
            <person name="Lipzen A."/>
            <person name="Lail K."/>
            <person name="Bauer D."/>
            <person name="Ohm R.A."/>
            <person name="Barry K.W."/>
            <person name="Spatafora J."/>
            <person name="Grigoriev I.V."/>
            <person name="Martin F.M."/>
            <person name="Pujade-Renaud V."/>
        </authorList>
    </citation>
    <scope>NUCLEOTIDE SEQUENCE [LARGE SCALE GENOMIC DNA]</scope>
    <source>
        <strain evidence="2 3">Philippines</strain>
    </source>
</reference>
<evidence type="ECO:0000313" key="3">
    <source>
        <dbReference type="Proteomes" id="UP000240883"/>
    </source>
</evidence>
<accession>A0A2T2NHU2</accession>
<gene>
    <name evidence="2" type="ORF">BS50DRAFT_635830</name>
</gene>